<dbReference type="AlphaFoldDB" id="A0A0E9USR0"/>
<proteinExistence type="predicted"/>
<organism evidence="1">
    <name type="scientific">Anguilla anguilla</name>
    <name type="common">European freshwater eel</name>
    <name type="synonym">Muraena anguilla</name>
    <dbReference type="NCBI Taxonomy" id="7936"/>
    <lineage>
        <taxon>Eukaryota</taxon>
        <taxon>Metazoa</taxon>
        <taxon>Chordata</taxon>
        <taxon>Craniata</taxon>
        <taxon>Vertebrata</taxon>
        <taxon>Euteleostomi</taxon>
        <taxon>Actinopterygii</taxon>
        <taxon>Neopterygii</taxon>
        <taxon>Teleostei</taxon>
        <taxon>Anguilliformes</taxon>
        <taxon>Anguillidae</taxon>
        <taxon>Anguilla</taxon>
    </lineage>
</organism>
<accession>A0A0E9USR0</accession>
<dbReference type="EMBL" id="GBXM01039673">
    <property type="protein sequence ID" value="JAH68904.1"/>
    <property type="molecule type" value="Transcribed_RNA"/>
</dbReference>
<evidence type="ECO:0000313" key="1">
    <source>
        <dbReference type="EMBL" id="JAH68904.1"/>
    </source>
</evidence>
<name>A0A0E9USR0_ANGAN</name>
<reference evidence="1" key="2">
    <citation type="journal article" date="2015" name="Fish Shellfish Immunol.">
        <title>Early steps in the European eel (Anguilla anguilla)-Vibrio vulnificus interaction in the gills: Role of the RtxA13 toxin.</title>
        <authorList>
            <person name="Callol A."/>
            <person name="Pajuelo D."/>
            <person name="Ebbesson L."/>
            <person name="Teles M."/>
            <person name="MacKenzie S."/>
            <person name="Amaro C."/>
        </authorList>
    </citation>
    <scope>NUCLEOTIDE SEQUENCE</scope>
</reference>
<sequence length="40" mass="4424">MQVVSCARRAHETTCILSLPLCRCDVQNILQNSPKSHPAC</sequence>
<protein>
    <submittedName>
        <fullName evidence="1">Uncharacterized protein</fullName>
    </submittedName>
</protein>
<reference evidence="1" key="1">
    <citation type="submission" date="2014-11" db="EMBL/GenBank/DDBJ databases">
        <authorList>
            <person name="Amaro Gonzalez C."/>
        </authorList>
    </citation>
    <scope>NUCLEOTIDE SEQUENCE</scope>
</reference>